<evidence type="ECO:0000313" key="3">
    <source>
        <dbReference type="WBParaSite" id="maker-uti_cns_0048111-snap-gene-0.5-mRNA-1"/>
    </source>
</evidence>
<dbReference type="WBParaSite" id="maker-uti_cns_0048111-snap-gene-0.5-mRNA-1">
    <property type="protein sequence ID" value="maker-uti_cns_0048111-snap-gene-0.5-mRNA-1"/>
    <property type="gene ID" value="maker-uti_cns_0048111-snap-gene-0.5"/>
</dbReference>
<evidence type="ECO:0000313" key="1">
    <source>
        <dbReference type="Proteomes" id="UP000095280"/>
    </source>
</evidence>
<accession>A0A1I8I7V5</accession>
<keyword evidence="1" id="KW-1185">Reference proteome</keyword>
<reference evidence="2 3" key="1">
    <citation type="submission" date="2016-11" db="UniProtKB">
        <authorList>
            <consortium name="WormBaseParasite"/>
        </authorList>
    </citation>
    <scope>IDENTIFICATION</scope>
</reference>
<sequence length="167" mass="17884">ALSITLRTNSASWPSVSGFGRPTRCSPGVGRVPPLATAALKSQPTATAAPSSWSRCCESFPTAIPMPPAPKSAGCSAKVWWPSPAPATTGAPEPPTPSCTRRQRCTLCRTCSSRPACGTRRLGTTSPSTRTRPIRAWARPCSTLSITRSESTRQMSLDWRLSTRKKR</sequence>
<dbReference type="Proteomes" id="UP000095280">
    <property type="component" value="Unplaced"/>
</dbReference>
<name>A0A1I8I7V5_9PLAT</name>
<dbReference type="WBParaSite" id="maker-uti_cns_0010604-snap-gene-0.3-mRNA-1">
    <property type="protein sequence ID" value="maker-uti_cns_0010604-snap-gene-0.3-mRNA-1"/>
    <property type="gene ID" value="maker-uti_cns_0010604-snap-gene-0.3"/>
</dbReference>
<dbReference type="AlphaFoldDB" id="A0A1I8I7V5"/>
<proteinExistence type="predicted"/>
<protein>
    <submittedName>
        <fullName evidence="2 3">Dissimilatory sulfite reductase beta subunit</fullName>
    </submittedName>
</protein>
<evidence type="ECO:0000313" key="2">
    <source>
        <dbReference type="WBParaSite" id="maker-uti_cns_0010604-snap-gene-0.3-mRNA-1"/>
    </source>
</evidence>
<organism evidence="1 2">
    <name type="scientific">Macrostomum lignano</name>
    <dbReference type="NCBI Taxonomy" id="282301"/>
    <lineage>
        <taxon>Eukaryota</taxon>
        <taxon>Metazoa</taxon>
        <taxon>Spiralia</taxon>
        <taxon>Lophotrochozoa</taxon>
        <taxon>Platyhelminthes</taxon>
        <taxon>Rhabditophora</taxon>
        <taxon>Macrostomorpha</taxon>
        <taxon>Macrostomida</taxon>
        <taxon>Macrostomidae</taxon>
        <taxon>Macrostomum</taxon>
    </lineage>
</organism>